<dbReference type="HOGENOM" id="CLU_1096047_0_0_1"/>
<dbReference type="RefSeq" id="XP_001443408.1">
    <property type="nucleotide sequence ID" value="XM_001443371.1"/>
</dbReference>
<evidence type="ECO:0000313" key="3">
    <source>
        <dbReference type="Proteomes" id="UP000000600"/>
    </source>
</evidence>
<dbReference type="EMBL" id="CT868219">
    <property type="protein sequence ID" value="CAK76011.1"/>
    <property type="molecule type" value="Genomic_DNA"/>
</dbReference>
<dbReference type="AlphaFoldDB" id="A0CYZ4"/>
<evidence type="ECO:0000256" key="1">
    <source>
        <dbReference type="SAM" id="MobiDB-lite"/>
    </source>
</evidence>
<gene>
    <name evidence="2" type="ORF">GSPATT00011612001</name>
</gene>
<dbReference type="InParanoid" id="A0CYZ4"/>
<dbReference type="GeneID" id="5029193"/>
<protein>
    <submittedName>
        <fullName evidence="2">Uncharacterized protein</fullName>
    </submittedName>
</protein>
<proteinExistence type="predicted"/>
<name>A0CYZ4_PARTE</name>
<evidence type="ECO:0000313" key="2">
    <source>
        <dbReference type="EMBL" id="CAK76011.1"/>
    </source>
</evidence>
<reference evidence="2 3" key="1">
    <citation type="journal article" date="2006" name="Nature">
        <title>Global trends of whole-genome duplications revealed by the ciliate Paramecium tetraurelia.</title>
        <authorList>
            <consortium name="Genoscope"/>
            <person name="Aury J.-M."/>
            <person name="Jaillon O."/>
            <person name="Duret L."/>
            <person name="Noel B."/>
            <person name="Jubin C."/>
            <person name="Porcel B.M."/>
            <person name="Segurens B."/>
            <person name="Daubin V."/>
            <person name="Anthouard V."/>
            <person name="Aiach N."/>
            <person name="Arnaiz O."/>
            <person name="Billaut A."/>
            <person name="Beisson J."/>
            <person name="Blanc I."/>
            <person name="Bouhouche K."/>
            <person name="Camara F."/>
            <person name="Duharcourt S."/>
            <person name="Guigo R."/>
            <person name="Gogendeau D."/>
            <person name="Katinka M."/>
            <person name="Keller A.-M."/>
            <person name="Kissmehl R."/>
            <person name="Klotz C."/>
            <person name="Koll F."/>
            <person name="Le Moue A."/>
            <person name="Lepere C."/>
            <person name="Malinsky S."/>
            <person name="Nowacki M."/>
            <person name="Nowak J.K."/>
            <person name="Plattner H."/>
            <person name="Poulain J."/>
            <person name="Ruiz F."/>
            <person name="Serrano V."/>
            <person name="Zagulski M."/>
            <person name="Dessen P."/>
            <person name="Betermier M."/>
            <person name="Weissenbach J."/>
            <person name="Scarpelli C."/>
            <person name="Schachter V."/>
            <person name="Sperling L."/>
            <person name="Meyer E."/>
            <person name="Cohen J."/>
            <person name="Wincker P."/>
        </authorList>
    </citation>
    <scope>NUCLEOTIDE SEQUENCE [LARGE SCALE GENOMIC DNA]</scope>
    <source>
        <strain evidence="2 3">Stock d4-2</strain>
    </source>
</reference>
<keyword evidence="3" id="KW-1185">Reference proteome</keyword>
<accession>A0CYZ4</accession>
<dbReference type="KEGG" id="ptm:GSPATT00011612001"/>
<feature type="compositionally biased region" description="Polar residues" evidence="1">
    <location>
        <begin position="114"/>
        <end position="141"/>
    </location>
</feature>
<sequence length="254" mass="29209">MQTSIKGNNEYTIINNFKFQFTINELTASTFSSSLKSYPTQYHNLITFQSISIPLSDSIHSSCVICPIVELQESCIQQLDNEPRQISRERENNQIPYQQVCPKGFQSLRLLSQPDGNSSKSPVAPVMQSQPNIRPNQNSNSLQQYIDNALRTQREEMLKLLEQQNKQIDYMHQQQQLIIQQQQSQQEKKKEPVNIESQLNQVKEQLNFQITQTCQGYDPQNTETGTNRLQGFASANREVEISTLSNQPINEQIV</sequence>
<organism evidence="2 3">
    <name type="scientific">Paramecium tetraurelia</name>
    <dbReference type="NCBI Taxonomy" id="5888"/>
    <lineage>
        <taxon>Eukaryota</taxon>
        <taxon>Sar</taxon>
        <taxon>Alveolata</taxon>
        <taxon>Ciliophora</taxon>
        <taxon>Intramacronucleata</taxon>
        <taxon>Oligohymenophorea</taxon>
        <taxon>Peniculida</taxon>
        <taxon>Parameciidae</taxon>
        <taxon>Paramecium</taxon>
    </lineage>
</organism>
<feature type="region of interest" description="Disordered" evidence="1">
    <location>
        <begin position="111"/>
        <end position="141"/>
    </location>
</feature>
<dbReference type="Proteomes" id="UP000000600">
    <property type="component" value="Unassembled WGS sequence"/>
</dbReference>